<comment type="caution">
    <text evidence="2">The sequence shown here is derived from an EMBL/GenBank/DDBJ whole genome shotgun (WGS) entry which is preliminary data.</text>
</comment>
<dbReference type="EMBL" id="JAFLCK010000029">
    <property type="protein sequence ID" value="MBN8662010.1"/>
    <property type="molecule type" value="Genomic_DNA"/>
</dbReference>
<protein>
    <submittedName>
        <fullName evidence="2">Uncharacterized protein</fullName>
    </submittedName>
</protein>
<sequence>MSTSKDTSKNTSINILRLSLAALFFWQILFVVFIDAPISPTVDLAMQACQRLLAGAVIYRDFYFDDLPALACLRMPAMFLPVKASLANLFLVLLYQVLVSLVLLKILRGAAPNVSSTGIYTGIYAGVYAGIYKNFMAPAIYAGVLVFALTAFLFQAGTYQSLLFFAFIPLVLADLLQQRSAWSKFALGLASALCACQINFLPLPFLYLSMLDFDLLHKDKLERFGLALLSVFLVLCLSYVLCGFDGGLFFDQVLTCRRGFLSLDNFMLFGVGTGPDRRDLVYLLVLSLSLALPLLLRPNLFRPDLPQSDLARFKMLAPLTLFSVYGFGVYTISMPTLTDNFVFAGASIFALLPLLIFCYFEQAGRIFPRLFPGLKGKNLALAILLFFAFLPVFELERVYRFRHFISQPKAFGPLDLALALRRYSRHDDFVLFLNGRTAPACPLISDCGRRSGYFISGDELGLVSWLEARRKSWGIDGLYLGRHKEYLAEMRARILQKLEQELERAPALVLIEDGEIGDFLEENGFKAKLEKHYEMACTARYYSENLPPREYCDWNYNYLVYKRR</sequence>
<keyword evidence="1" id="KW-0812">Transmembrane</keyword>
<feature type="transmembrane region" description="Helical" evidence="1">
    <location>
        <begin position="221"/>
        <end position="241"/>
    </location>
</feature>
<keyword evidence="1" id="KW-0472">Membrane</keyword>
<dbReference type="AlphaFoldDB" id="A0A8J7PNB5"/>
<feature type="transmembrane region" description="Helical" evidence="1">
    <location>
        <begin position="341"/>
        <end position="360"/>
    </location>
</feature>
<reference evidence="2" key="1">
    <citation type="submission" date="2021-02" db="EMBL/GenBank/DDBJ databases">
        <title>Genome-Resolved Metagenomics of a Microbial Community Performing Photosynthetic Biological Nutrient Removal.</title>
        <authorList>
            <person name="Mcdaniel E.A."/>
        </authorList>
    </citation>
    <scope>NUCLEOTIDE SEQUENCE</scope>
    <source>
        <strain evidence="2">UWPOB_OBS1</strain>
    </source>
</reference>
<evidence type="ECO:0000313" key="3">
    <source>
        <dbReference type="Proteomes" id="UP000664277"/>
    </source>
</evidence>
<gene>
    <name evidence="2" type="ORF">J0M35_16700</name>
</gene>
<proteinExistence type="predicted"/>
<feature type="transmembrane region" description="Helical" evidence="1">
    <location>
        <begin position="185"/>
        <end position="209"/>
    </location>
</feature>
<feature type="transmembrane region" description="Helical" evidence="1">
    <location>
        <begin position="84"/>
        <end position="104"/>
    </location>
</feature>
<feature type="transmembrane region" description="Helical" evidence="1">
    <location>
        <begin position="316"/>
        <end position="335"/>
    </location>
</feature>
<evidence type="ECO:0000256" key="1">
    <source>
        <dbReference type="SAM" id="Phobius"/>
    </source>
</evidence>
<name>A0A8J7PNB5_9BACT</name>
<organism evidence="2 3">
    <name type="scientific">Candidatus Obscuribacter phosphatis</name>
    <dbReference type="NCBI Taxonomy" id="1906157"/>
    <lineage>
        <taxon>Bacteria</taxon>
        <taxon>Bacillati</taxon>
        <taxon>Candidatus Melainabacteria</taxon>
        <taxon>Candidatus Obscuribacterales</taxon>
        <taxon>Candidatus Obscuribacteraceae</taxon>
        <taxon>Candidatus Obscuribacter</taxon>
    </lineage>
</organism>
<evidence type="ECO:0000313" key="2">
    <source>
        <dbReference type="EMBL" id="MBN8662010.1"/>
    </source>
</evidence>
<feature type="transmembrane region" description="Helical" evidence="1">
    <location>
        <begin position="161"/>
        <end position="179"/>
    </location>
</feature>
<keyword evidence="1" id="KW-1133">Transmembrane helix</keyword>
<feature type="transmembrane region" description="Helical" evidence="1">
    <location>
        <begin position="280"/>
        <end position="296"/>
    </location>
</feature>
<feature type="transmembrane region" description="Helical" evidence="1">
    <location>
        <begin position="380"/>
        <end position="399"/>
    </location>
</feature>
<accession>A0A8J7PNB5</accession>
<dbReference type="Proteomes" id="UP000664277">
    <property type="component" value="Unassembled WGS sequence"/>
</dbReference>
<feature type="transmembrane region" description="Helical" evidence="1">
    <location>
        <begin position="12"/>
        <end position="34"/>
    </location>
</feature>